<proteinExistence type="predicted"/>
<dbReference type="OrthoDB" id="3163890at2759"/>
<protein>
    <submittedName>
        <fullName evidence="1">Uncharacterized protein</fullName>
    </submittedName>
</protein>
<organism evidence="1 2">
    <name type="scientific">Hypsizygus marmoreus</name>
    <name type="common">White beech mushroom</name>
    <name type="synonym">Agaricus marmoreus</name>
    <dbReference type="NCBI Taxonomy" id="39966"/>
    <lineage>
        <taxon>Eukaryota</taxon>
        <taxon>Fungi</taxon>
        <taxon>Dikarya</taxon>
        <taxon>Basidiomycota</taxon>
        <taxon>Agaricomycotina</taxon>
        <taxon>Agaricomycetes</taxon>
        <taxon>Agaricomycetidae</taxon>
        <taxon>Agaricales</taxon>
        <taxon>Tricholomatineae</taxon>
        <taxon>Lyophyllaceae</taxon>
        <taxon>Hypsizygus</taxon>
    </lineage>
</organism>
<keyword evidence="2" id="KW-1185">Reference proteome</keyword>
<dbReference type="AlphaFoldDB" id="A0A369JEW9"/>
<gene>
    <name evidence="1" type="ORF">Hypma_014269</name>
</gene>
<sequence length="211" mass="23456">MPDVGAEEYILIPEEEVDASRIPGGLEELNNTVKNASKGVKEDTDKQYKRLAKKCLAFLHEKRLLEPTANFFCENPPENAPLLIVAWIMHSCDEMNLDGTVKSQQEARETYTHAQKMRAAMTYVFGRIHGLGKTAWHKSELTGHMVGNPSVGEAVSSYMVSLRRRKVNLTHLYHGSAFPPPVSQVQAGETATSARAVAPVKHLTCFIHTDK</sequence>
<accession>A0A369JEW9</accession>
<dbReference type="EMBL" id="LUEZ02000084">
    <property type="protein sequence ID" value="RDB19137.1"/>
    <property type="molecule type" value="Genomic_DNA"/>
</dbReference>
<evidence type="ECO:0000313" key="2">
    <source>
        <dbReference type="Proteomes" id="UP000076154"/>
    </source>
</evidence>
<dbReference type="InParanoid" id="A0A369JEW9"/>
<name>A0A369JEW9_HYPMA</name>
<dbReference type="Proteomes" id="UP000076154">
    <property type="component" value="Unassembled WGS sequence"/>
</dbReference>
<evidence type="ECO:0000313" key="1">
    <source>
        <dbReference type="EMBL" id="RDB19137.1"/>
    </source>
</evidence>
<reference evidence="1" key="1">
    <citation type="submission" date="2018-04" db="EMBL/GenBank/DDBJ databases">
        <title>Whole genome sequencing of Hypsizygus marmoreus.</title>
        <authorList>
            <person name="Choi I.-G."/>
            <person name="Min B."/>
            <person name="Kim J.-G."/>
            <person name="Kim S."/>
            <person name="Oh Y.-L."/>
            <person name="Kong W.-S."/>
            <person name="Park H."/>
            <person name="Jeong J."/>
            <person name="Song E.-S."/>
        </authorList>
    </citation>
    <scope>NUCLEOTIDE SEQUENCE [LARGE SCALE GENOMIC DNA]</scope>
    <source>
        <strain evidence="1">51987-8</strain>
    </source>
</reference>
<comment type="caution">
    <text evidence="1">The sequence shown here is derived from an EMBL/GenBank/DDBJ whole genome shotgun (WGS) entry which is preliminary data.</text>
</comment>